<protein>
    <submittedName>
        <fullName evidence="1">Uncharacterized protein</fullName>
    </submittedName>
</protein>
<sequence>MQRLSFLLWDGLMSPLATSRNSLARSGSTAQMCLILSGSGKYTARRKQMIGSLAISQHSVLFRRYEGEDLNATRTSVARNSEHNDSNTRRRFHGTIRACTLGDTDTSTEFCADSDCSLCRIIESSFELARARSRFNFGRFGSGIYTSATSSKADSYAKQTGVRSKYRAMLMNEVVMGKEMVLTVSDQTLTQPPPGYDSVRGEPGGDLNYDECIVYKVFTAIAGVSSTASSWPKPNKLWRVLISSMCGRDTSRNERTLCAYPNCTQTVWRDANGVYSSYCGSSHRDDMVNRASPDDMCKLCHVKPKYITDGLVHPFCGRHCATQWKKGNRTPSPTTQSRSIPHQYKICRLAGCNIPVYESRDGTFSEWCSNKHRQEAVETESVEACLLCTRMPKAIVNGRQNDFCSRKCGGDAVGSAPLILALERSHIAFEAVSRQFTAQWQHATSVPTIVRIWKIYGKKETDDRFSRYKLFVERKSERNDSNTRMQFHGTVRACTLGDSSSSKEFCADQNCSLCGIVESSFEVARARSRYSFGRFGSGIYTSATSSKVLGSPCVNDPRSADNDSQADSYAKQTQVDSKYSAMLLNEVVLGKTKTLTAGKPSLTKAPSGYDSVYGKPGGVLNYDEFIAATPAAQTITVIPPAPALTPIVTAQSTDSAAAALMAPQTPVQTPASTSPTATAVFTVGGSPSGNPICALSGCKRPAYPGSPYCGQRHRQEAITRGEAEVCLFCRKLPKNMINNKLSDFCSRRCGQDTISHTPIILRLDAKSAIYEDIVNQFTTKWKHTATPPTVYKAWKIYSKKEITDRFWQYKNAVERRSAIPGGNCKRRWHGTARMCKLGDDDEQHEFCKARGCSLCRIIESSFQLTRMGQNTSYGRFGTGIYTSATSSKAHSYVREQGGSPYKAMLLNDVVMGKTMKLTQSNPNLTAPPAGYDSVVGEPGGDLNYDEAIVYQNEAIRPLFLIIYS</sequence>
<proteinExistence type="predicted"/>
<dbReference type="Proteomes" id="UP001148662">
    <property type="component" value="Unassembled WGS sequence"/>
</dbReference>
<reference evidence="1" key="1">
    <citation type="submission" date="2022-07" db="EMBL/GenBank/DDBJ databases">
        <title>Genome Sequence of Phlebia brevispora.</title>
        <authorList>
            <person name="Buettner E."/>
        </authorList>
    </citation>
    <scope>NUCLEOTIDE SEQUENCE</scope>
    <source>
        <strain evidence="1">MPL23</strain>
    </source>
</reference>
<accession>A0ACC1TAU7</accession>
<evidence type="ECO:0000313" key="2">
    <source>
        <dbReference type="Proteomes" id="UP001148662"/>
    </source>
</evidence>
<comment type="caution">
    <text evidence="1">The sequence shown here is derived from an EMBL/GenBank/DDBJ whole genome shotgun (WGS) entry which is preliminary data.</text>
</comment>
<keyword evidence="2" id="KW-1185">Reference proteome</keyword>
<dbReference type="EMBL" id="JANHOG010000187">
    <property type="protein sequence ID" value="KAJ3557063.1"/>
    <property type="molecule type" value="Genomic_DNA"/>
</dbReference>
<name>A0ACC1TAU7_9APHY</name>
<gene>
    <name evidence="1" type="ORF">NM688_g1678</name>
</gene>
<organism evidence="1 2">
    <name type="scientific">Phlebia brevispora</name>
    <dbReference type="NCBI Taxonomy" id="194682"/>
    <lineage>
        <taxon>Eukaryota</taxon>
        <taxon>Fungi</taxon>
        <taxon>Dikarya</taxon>
        <taxon>Basidiomycota</taxon>
        <taxon>Agaricomycotina</taxon>
        <taxon>Agaricomycetes</taxon>
        <taxon>Polyporales</taxon>
        <taxon>Meruliaceae</taxon>
        <taxon>Phlebia</taxon>
    </lineage>
</organism>
<evidence type="ECO:0000313" key="1">
    <source>
        <dbReference type="EMBL" id="KAJ3557063.1"/>
    </source>
</evidence>